<proteinExistence type="predicted"/>
<evidence type="ECO:0000259" key="1">
    <source>
        <dbReference type="Pfam" id="PF23019"/>
    </source>
</evidence>
<feature type="domain" description="DUF7033" evidence="1">
    <location>
        <begin position="95"/>
        <end position="183"/>
    </location>
</feature>
<dbReference type="InterPro" id="IPR054297">
    <property type="entry name" value="DUF7033"/>
</dbReference>
<protein>
    <recommendedName>
        <fullName evidence="1">DUF7033 domain-containing protein</fullName>
    </recommendedName>
</protein>
<reference evidence="2 3" key="1">
    <citation type="submission" date="2016-11" db="EMBL/GenBank/DDBJ databases">
        <authorList>
            <person name="Jaros S."/>
            <person name="Januszkiewicz K."/>
            <person name="Wedrychowicz H."/>
        </authorList>
    </citation>
    <scope>NUCLEOTIDE SEQUENCE [LARGE SCALE GENOMIC DNA]</scope>
    <source>
        <strain evidence="2 3">CGMCC 1.12145</strain>
    </source>
</reference>
<dbReference type="OrthoDB" id="5573484at2"/>
<accession>A0A1K1RTL3</accession>
<gene>
    <name evidence="2" type="ORF">SAMN02927921_03958</name>
</gene>
<dbReference type="CDD" id="cd10931">
    <property type="entry name" value="CE4_u7"/>
    <property type="match status" value="1"/>
</dbReference>
<dbReference type="STRING" id="1150368.SAMN02927921_03958"/>
<dbReference type="Pfam" id="PF23019">
    <property type="entry name" value="DUF7033"/>
    <property type="match status" value="1"/>
</dbReference>
<name>A0A1K1RTL3_9FLAO</name>
<dbReference type="Proteomes" id="UP000182248">
    <property type="component" value="Unassembled WGS sequence"/>
</dbReference>
<organism evidence="2 3">
    <name type="scientific">Sinomicrobium oceani</name>
    <dbReference type="NCBI Taxonomy" id="1150368"/>
    <lineage>
        <taxon>Bacteria</taxon>
        <taxon>Pseudomonadati</taxon>
        <taxon>Bacteroidota</taxon>
        <taxon>Flavobacteriia</taxon>
        <taxon>Flavobacteriales</taxon>
        <taxon>Flavobacteriaceae</taxon>
        <taxon>Sinomicrobium</taxon>
    </lineage>
</organism>
<dbReference type="RefSeq" id="WP_072319191.1">
    <property type="nucleotide sequence ID" value="NZ_FPJE01000034.1"/>
</dbReference>
<keyword evidence="3" id="KW-1185">Reference proteome</keyword>
<sequence>MLLVYTHKITPRVTYVMKHIFKNMLQIEVGITAKVEDFIAHTGPKITYTKNPLQNEFFVRSHDILFEQGITTLEINVQMWDDVPCFFGIGDKGSIPFDIFAATFYLLSRYEEYLPHVKDEHGRYPARESMGMEHGFLEIPVVDYWVRKLAVALGKRFPEEKFTKKKTGYISVMDIAAAYAYRKKGIIRTLAGTIVDGLALKLYKIPERYLVLLGLKKDPYDHFEELIAAHKHLGTEAIFFFLLGDYSAFDKNIPYNKASFRTLIKSVADYHIVSLMTSYYAVNDTVRLKKERERLINIINRPVKRARARYNRLHIPDTYKAAVEAGFNEDYTMGYSNDVGFRAGTCTPFYFYDISYEIQLPLKVNPFCVQDSALMLLENEREALDKMKVLYDRVKQVGGNFITVFSNERWTEESRVDLKKVYMDWIAYAADN</sequence>
<dbReference type="EMBL" id="FPJE01000034">
    <property type="protein sequence ID" value="SFW75095.1"/>
    <property type="molecule type" value="Genomic_DNA"/>
</dbReference>
<dbReference type="AlphaFoldDB" id="A0A1K1RTL3"/>
<evidence type="ECO:0000313" key="3">
    <source>
        <dbReference type="Proteomes" id="UP000182248"/>
    </source>
</evidence>
<evidence type="ECO:0000313" key="2">
    <source>
        <dbReference type="EMBL" id="SFW75095.1"/>
    </source>
</evidence>